<dbReference type="InterPro" id="IPR001547">
    <property type="entry name" value="Glyco_hydro_5"/>
</dbReference>
<feature type="region of interest" description="Disordered" evidence="7">
    <location>
        <begin position="143"/>
        <end position="175"/>
    </location>
</feature>
<dbReference type="InterPro" id="IPR003343">
    <property type="entry name" value="Big_2"/>
</dbReference>
<keyword evidence="2" id="KW-0378">Hydrolase</keyword>
<accession>A0ABR7N0P1</accession>
<evidence type="ECO:0000256" key="7">
    <source>
        <dbReference type="SAM" id="MobiDB-lite"/>
    </source>
</evidence>
<evidence type="ECO:0000256" key="6">
    <source>
        <dbReference type="ARBA" id="ARBA00023326"/>
    </source>
</evidence>
<evidence type="ECO:0000313" key="10">
    <source>
        <dbReference type="EMBL" id="MBC8562172.1"/>
    </source>
</evidence>
<keyword evidence="11" id="KW-1185">Reference proteome</keyword>
<dbReference type="Gene3D" id="2.60.40.1080">
    <property type="match status" value="1"/>
</dbReference>
<evidence type="ECO:0000256" key="4">
    <source>
        <dbReference type="ARBA" id="ARBA00023277"/>
    </source>
</evidence>
<sequence>MGRKRFKKLTALTLAVAMVFTMNGMSTLSSSAKAKAKKKAALNKTSLSLKVGQTKKLTVKNKPAKAKLKWSTSNKKVATVKNGKVKAVKKGSAKITCKVTYKNKGKKVTKKLTAKVKVTAKKAAATATPASSAVVSAAPSAAPSAVPSAAAPSQKPATKPTATAEPMNDPAWKSTLAPAVPDEKTQELLKQSNVGEEHKSANGITTKDNGLMRKELSSQDLMSVMGLGWNLGNQMEQSNCMGNWKTVTECETSAGNPVATQQTFDGLKSYGVNTVRVPVAWSNFVSDDGTYTINEELFNRVEEVINYALNDEMYVIINIHWDGGWWGMFGAEEIDAKETPIRDEAWKKYKAFWTQISERFKEYSDHLIFEGANEELSGRLNDDYQHPEKGQANQTGKLAKDANDIYKMVNEINQTFVNIVRESGGNNAYRHLLIPGTGNESCVIGGYASDTYQTDGTMDDRYKMPKDTEENGHSKLSVSVHYYDPTDYGLSATSTTTWGYRDSWGTEKDYEYMSNMLGRMKKFTDDGYAVIVGECGCVKGYKDNVIDFTRELFTQCLNRGYCPVLWDEGHYFEREKGYFAYGDVGQLFAEMTGSTPKIPDGVKLINTGVSVVPTVANPNPKVVYTWTGEFMRHTGDGEIPGKIYAERGDLFDMTYHGIGYTTSITDSNGNPTDALQALINEEFWNIHLTTDWSQIEEPCIRVYPMDNEVSKSADLQIGYMKKENGRISFDVDYDQKTGQMWVGKYVKLDADSLKGKYHWLWVTTNTYTGCSFVKIEICDGAYNADGSRYGN</sequence>
<dbReference type="EMBL" id="JACRSX010000005">
    <property type="protein sequence ID" value="MBC8562172.1"/>
    <property type="molecule type" value="Genomic_DNA"/>
</dbReference>
<feature type="compositionally biased region" description="Low complexity" evidence="7">
    <location>
        <begin position="143"/>
        <end position="164"/>
    </location>
</feature>
<dbReference type="SUPFAM" id="SSF51445">
    <property type="entry name" value="(Trans)glycosidases"/>
    <property type="match status" value="1"/>
</dbReference>
<evidence type="ECO:0000256" key="8">
    <source>
        <dbReference type="SAM" id="SignalP"/>
    </source>
</evidence>
<evidence type="ECO:0000256" key="5">
    <source>
        <dbReference type="ARBA" id="ARBA00023295"/>
    </source>
</evidence>
<dbReference type="RefSeq" id="WP_249297679.1">
    <property type="nucleotide sequence ID" value="NZ_JACRSX010000005.1"/>
</dbReference>
<feature type="domain" description="BIG2" evidence="9">
    <location>
        <begin position="36"/>
        <end position="111"/>
    </location>
</feature>
<dbReference type="Pfam" id="PF00150">
    <property type="entry name" value="Cellulase"/>
    <property type="match status" value="1"/>
</dbReference>
<dbReference type="Proteomes" id="UP000606193">
    <property type="component" value="Unassembled WGS sequence"/>
</dbReference>
<dbReference type="PANTHER" id="PTHR31297:SF41">
    <property type="entry name" value="ENDOGLUCANASE, PUTATIVE (AFU_ORTHOLOGUE AFUA_5G01830)-RELATED"/>
    <property type="match status" value="1"/>
</dbReference>
<proteinExistence type="inferred from homology"/>
<dbReference type="InterPro" id="IPR017853">
    <property type="entry name" value="GH"/>
</dbReference>
<gene>
    <name evidence="10" type="ORF">H8704_05935</name>
</gene>
<keyword evidence="4" id="KW-0119">Carbohydrate metabolism</keyword>
<feature type="signal peptide" evidence="8">
    <location>
        <begin position="1"/>
        <end position="24"/>
    </location>
</feature>
<dbReference type="InterPro" id="IPR008964">
    <property type="entry name" value="Invasin/intimin_cell_adhesion"/>
</dbReference>
<comment type="caution">
    <text evidence="10">The sequence shown here is derived from an EMBL/GenBank/DDBJ whole genome shotgun (WGS) entry which is preliminary data.</text>
</comment>
<dbReference type="Gene3D" id="3.20.20.80">
    <property type="entry name" value="Glycosidases"/>
    <property type="match status" value="1"/>
</dbReference>
<dbReference type="SUPFAM" id="SSF49373">
    <property type="entry name" value="Invasin/intimin cell-adhesion fragments"/>
    <property type="match status" value="1"/>
</dbReference>
<evidence type="ECO:0000313" key="11">
    <source>
        <dbReference type="Proteomes" id="UP000606193"/>
    </source>
</evidence>
<evidence type="ECO:0000256" key="3">
    <source>
        <dbReference type="ARBA" id="ARBA00023001"/>
    </source>
</evidence>
<feature type="chain" id="PRO_5045169425" evidence="8">
    <location>
        <begin position="25"/>
        <end position="791"/>
    </location>
</feature>
<name>A0ABR7N0P1_9FIRM</name>
<comment type="similarity">
    <text evidence="1">Belongs to the glycosyl hydrolase 5 (cellulase A) family.</text>
</comment>
<dbReference type="Pfam" id="PF02368">
    <property type="entry name" value="Big_2"/>
    <property type="match status" value="1"/>
</dbReference>
<evidence type="ECO:0000256" key="2">
    <source>
        <dbReference type="ARBA" id="ARBA00022801"/>
    </source>
</evidence>
<organism evidence="10 11">
    <name type="scientific">Jutongia huaianensis</name>
    <dbReference type="NCBI Taxonomy" id="2763668"/>
    <lineage>
        <taxon>Bacteria</taxon>
        <taxon>Bacillati</taxon>
        <taxon>Bacillota</taxon>
        <taxon>Clostridia</taxon>
        <taxon>Lachnospirales</taxon>
        <taxon>Lachnospiraceae</taxon>
        <taxon>Jutongia</taxon>
    </lineage>
</organism>
<dbReference type="PANTHER" id="PTHR31297">
    <property type="entry name" value="GLUCAN ENDO-1,6-BETA-GLUCOSIDASE B"/>
    <property type="match status" value="1"/>
</dbReference>
<evidence type="ECO:0000256" key="1">
    <source>
        <dbReference type="ARBA" id="ARBA00005641"/>
    </source>
</evidence>
<protein>
    <submittedName>
        <fullName evidence="10">Cellulase family glycosylhydrolase</fullName>
    </submittedName>
</protein>
<keyword evidence="5" id="KW-0326">Glycosidase</keyword>
<keyword evidence="3" id="KW-0136">Cellulose degradation</keyword>
<keyword evidence="8" id="KW-0732">Signal</keyword>
<keyword evidence="6" id="KW-0624">Polysaccharide degradation</keyword>
<evidence type="ECO:0000259" key="9">
    <source>
        <dbReference type="SMART" id="SM00635"/>
    </source>
</evidence>
<dbReference type="SMART" id="SM00635">
    <property type="entry name" value="BID_2"/>
    <property type="match status" value="1"/>
</dbReference>
<dbReference type="InterPro" id="IPR050386">
    <property type="entry name" value="Glycosyl_hydrolase_5"/>
</dbReference>
<reference evidence="10 11" key="1">
    <citation type="submission" date="2020-08" db="EMBL/GenBank/DDBJ databases">
        <title>Genome public.</title>
        <authorList>
            <person name="Liu C."/>
            <person name="Sun Q."/>
        </authorList>
    </citation>
    <scope>NUCLEOTIDE SEQUENCE [LARGE SCALE GENOMIC DNA]</scope>
    <source>
        <strain evidence="10 11">NSJ-37</strain>
    </source>
</reference>